<dbReference type="AlphaFoldDB" id="A0A3A1WNB8"/>
<keyword evidence="7 9" id="KW-0342">GTP-binding</keyword>
<evidence type="ECO:0000256" key="4">
    <source>
        <dbReference type="ARBA" id="ARBA00022741"/>
    </source>
</evidence>
<comment type="similarity">
    <text evidence="9">Belongs to the GTP cyclohydrolase II family.</text>
</comment>
<feature type="binding site" evidence="9">
    <location>
        <position position="283"/>
    </location>
    <ligand>
        <name>GTP</name>
        <dbReference type="ChEBI" id="CHEBI:37565"/>
    </ligand>
</feature>
<protein>
    <recommendedName>
        <fullName evidence="9">GTP cyclohydrolase-2</fullName>
        <ecNumber evidence="9">3.5.4.25</ecNumber>
    </recommendedName>
    <alternativeName>
        <fullName evidence="9">GTP cyclohydrolase II</fullName>
    </alternativeName>
</protein>
<sequence length="373" mass="39217">MSEGGSDILFGGDDVSEIAKLNAERAVSELRYGRPVVLATDGARFAVLALDAAAPADVARFFAAADAETDLFLSAPRARALGLSTIGPVCLRTGPQDIAELSRLAFAAGARSEAPWRPAPDLGCLVELARLAQLLPAFLVRPARPGDATLVRCLAVAEAELRAATAQETRFREVARTPVPLRDVADCRFVVFRGGLAQRDQLAIVVGEADASGPVPVRIHSSCITGDLFGSLKCDCGDQLREGLQLIARRGGGVLLYLDQEGRGTGLAAKMRAYGLQHEGFDTIEADAQIGFEPDGRRYGAAVAMLRGLGIGSVELLTNNPAKIAALQAAGIEVSARTAVLGTVTAENRDYLVTKARRAGHLLDWPAIAAKLG</sequence>
<dbReference type="UniPathway" id="UPA00275">
    <property type="reaction ID" value="UER00400"/>
</dbReference>
<feature type="domain" description="GTP cyclohydrolase II" evidence="10">
    <location>
        <begin position="174"/>
        <end position="337"/>
    </location>
</feature>
<dbReference type="RefSeq" id="WP_119539154.1">
    <property type="nucleotide sequence ID" value="NZ_QYRN01000003.1"/>
</dbReference>
<keyword evidence="5 9" id="KW-0378">Hydrolase</keyword>
<comment type="catalytic activity">
    <reaction evidence="8 9">
        <text>GTP + 4 H2O = 2,5-diamino-6-hydroxy-4-(5-phosphoribosylamino)-pyrimidine + formate + 2 phosphate + 3 H(+)</text>
        <dbReference type="Rhea" id="RHEA:23704"/>
        <dbReference type="ChEBI" id="CHEBI:15377"/>
        <dbReference type="ChEBI" id="CHEBI:15378"/>
        <dbReference type="ChEBI" id="CHEBI:15740"/>
        <dbReference type="ChEBI" id="CHEBI:37565"/>
        <dbReference type="ChEBI" id="CHEBI:43474"/>
        <dbReference type="ChEBI" id="CHEBI:58614"/>
        <dbReference type="EC" id="3.5.4.25"/>
    </reaction>
</comment>
<dbReference type="Gene3D" id="3.40.50.10990">
    <property type="entry name" value="GTP cyclohydrolase II"/>
    <property type="match status" value="1"/>
</dbReference>
<dbReference type="HAMAP" id="MF_00179">
    <property type="entry name" value="RibA"/>
    <property type="match status" value="1"/>
</dbReference>
<dbReference type="Proteomes" id="UP000265750">
    <property type="component" value="Unassembled WGS sequence"/>
</dbReference>
<dbReference type="GO" id="GO:0005829">
    <property type="term" value="C:cytosol"/>
    <property type="evidence" value="ECO:0007669"/>
    <property type="project" value="TreeGrafter"/>
</dbReference>
<feature type="active site" description="Nucleophile" evidence="9">
    <location>
        <position position="297"/>
    </location>
</feature>
<evidence type="ECO:0000256" key="9">
    <source>
        <dbReference type="HAMAP-Rule" id="MF_00179"/>
    </source>
</evidence>
<dbReference type="InterPro" id="IPR000926">
    <property type="entry name" value="RibA"/>
</dbReference>
<feature type="binding site" evidence="9">
    <location>
        <begin position="261"/>
        <end position="263"/>
    </location>
    <ligand>
        <name>GTP</name>
        <dbReference type="ChEBI" id="CHEBI:37565"/>
    </ligand>
</feature>
<dbReference type="InterPro" id="IPR036144">
    <property type="entry name" value="RibA-like_sf"/>
</dbReference>
<feature type="binding site" evidence="9">
    <location>
        <position position="234"/>
    </location>
    <ligand>
        <name>Zn(2+)</name>
        <dbReference type="ChEBI" id="CHEBI:29105"/>
        <note>catalytic</note>
    </ligand>
</feature>
<dbReference type="GO" id="GO:0009231">
    <property type="term" value="P:riboflavin biosynthetic process"/>
    <property type="evidence" value="ECO:0007669"/>
    <property type="project" value="UniProtKB-UniRule"/>
</dbReference>
<dbReference type="PANTHER" id="PTHR21327:SF18">
    <property type="entry name" value="3,4-DIHYDROXY-2-BUTANONE 4-PHOSPHATE SYNTHASE"/>
    <property type="match status" value="1"/>
</dbReference>
<feature type="binding site" evidence="9">
    <location>
        <position position="318"/>
    </location>
    <ligand>
        <name>GTP</name>
        <dbReference type="ChEBI" id="CHEBI:37565"/>
    </ligand>
</feature>
<name>A0A3A1WNB8_9HYPH</name>
<evidence type="ECO:0000256" key="3">
    <source>
        <dbReference type="ARBA" id="ARBA00022723"/>
    </source>
</evidence>
<comment type="pathway">
    <text evidence="1 9">Cofactor biosynthesis; riboflavin biosynthesis; 5-amino-6-(D-ribitylamino)uracil from GTP: step 1/4.</text>
</comment>
<dbReference type="NCBIfam" id="NF001591">
    <property type="entry name" value="PRK00393.1"/>
    <property type="match status" value="1"/>
</dbReference>
<feature type="binding site" evidence="9">
    <location>
        <begin position="218"/>
        <end position="222"/>
    </location>
    <ligand>
        <name>GTP</name>
        <dbReference type="ChEBI" id="CHEBI:37565"/>
    </ligand>
</feature>
<gene>
    <name evidence="9 11" type="primary">ribA</name>
    <name evidence="11" type="ORF">D3218_06820</name>
</gene>
<dbReference type="Pfam" id="PF00925">
    <property type="entry name" value="GTP_cyclohydro2"/>
    <property type="match status" value="1"/>
</dbReference>
<keyword evidence="4 9" id="KW-0547">Nucleotide-binding</keyword>
<keyword evidence="12" id="KW-1185">Reference proteome</keyword>
<evidence type="ECO:0000259" key="10">
    <source>
        <dbReference type="Pfam" id="PF00925"/>
    </source>
</evidence>
<proteinExistence type="inferred from homology"/>
<dbReference type="PANTHER" id="PTHR21327">
    <property type="entry name" value="GTP CYCLOHYDROLASE II-RELATED"/>
    <property type="match status" value="1"/>
</dbReference>
<feature type="binding site" evidence="9">
    <location>
        <position position="223"/>
    </location>
    <ligand>
        <name>Zn(2+)</name>
        <dbReference type="ChEBI" id="CHEBI:29105"/>
        <note>catalytic</note>
    </ligand>
</feature>
<evidence type="ECO:0000256" key="5">
    <source>
        <dbReference type="ARBA" id="ARBA00022801"/>
    </source>
</evidence>
<evidence type="ECO:0000256" key="1">
    <source>
        <dbReference type="ARBA" id="ARBA00004853"/>
    </source>
</evidence>
<dbReference type="GO" id="GO:0003935">
    <property type="term" value="F:GTP cyclohydrolase II activity"/>
    <property type="evidence" value="ECO:0007669"/>
    <property type="project" value="UniProtKB-UniRule"/>
</dbReference>
<dbReference type="SUPFAM" id="SSF142695">
    <property type="entry name" value="RibA-like"/>
    <property type="match status" value="1"/>
</dbReference>
<keyword evidence="2 9" id="KW-0686">Riboflavin biosynthesis</keyword>
<accession>A0A3A1WNB8</accession>
<evidence type="ECO:0000313" key="11">
    <source>
        <dbReference type="EMBL" id="RIY02017.1"/>
    </source>
</evidence>
<keyword evidence="3 9" id="KW-0479">Metal-binding</keyword>
<dbReference type="EC" id="3.5.4.25" evidence="9"/>
<dbReference type="GO" id="GO:0008270">
    <property type="term" value="F:zinc ion binding"/>
    <property type="evidence" value="ECO:0007669"/>
    <property type="project" value="UniProtKB-UniRule"/>
</dbReference>
<evidence type="ECO:0000256" key="7">
    <source>
        <dbReference type="ARBA" id="ARBA00023134"/>
    </source>
</evidence>
<feature type="binding site" evidence="9">
    <location>
        <position position="236"/>
    </location>
    <ligand>
        <name>Zn(2+)</name>
        <dbReference type="ChEBI" id="CHEBI:29105"/>
        <note>catalytic</note>
    </ligand>
</feature>
<dbReference type="OrthoDB" id="9793111at2"/>
<keyword evidence="6 9" id="KW-0862">Zinc</keyword>
<dbReference type="InterPro" id="IPR032677">
    <property type="entry name" value="GTP_cyclohydro_II"/>
</dbReference>
<comment type="cofactor">
    <cofactor evidence="9">
        <name>Zn(2+)</name>
        <dbReference type="ChEBI" id="CHEBI:29105"/>
    </cofactor>
    <text evidence="9">Binds 1 zinc ion per subunit.</text>
</comment>
<comment type="caution">
    <text evidence="11">The sequence shown here is derived from an EMBL/GenBank/DDBJ whole genome shotgun (WGS) entry which is preliminary data.</text>
</comment>
<organism evidence="11 12">
    <name type="scientific">Aureimonas flava</name>
    <dbReference type="NCBI Taxonomy" id="2320271"/>
    <lineage>
        <taxon>Bacteria</taxon>
        <taxon>Pseudomonadati</taxon>
        <taxon>Pseudomonadota</taxon>
        <taxon>Alphaproteobacteria</taxon>
        <taxon>Hyphomicrobiales</taxon>
        <taxon>Aurantimonadaceae</taxon>
        <taxon>Aureimonas</taxon>
    </lineage>
</organism>
<evidence type="ECO:0000313" key="12">
    <source>
        <dbReference type="Proteomes" id="UP000265750"/>
    </source>
</evidence>
<evidence type="ECO:0000256" key="6">
    <source>
        <dbReference type="ARBA" id="ARBA00022833"/>
    </source>
</evidence>
<feature type="binding site" evidence="9">
    <location>
        <position position="323"/>
    </location>
    <ligand>
        <name>GTP</name>
        <dbReference type="ChEBI" id="CHEBI:37565"/>
    </ligand>
</feature>
<dbReference type="GO" id="GO:0005525">
    <property type="term" value="F:GTP binding"/>
    <property type="evidence" value="ECO:0007669"/>
    <property type="project" value="UniProtKB-KW"/>
</dbReference>
<evidence type="ECO:0000256" key="2">
    <source>
        <dbReference type="ARBA" id="ARBA00022619"/>
    </source>
</evidence>
<comment type="function">
    <text evidence="9">Catalyzes the conversion of GTP to 2,5-diamino-6-ribosylamino-4(3H)-pyrimidinone 5'-phosphate (DARP), formate and pyrophosphate.</text>
</comment>
<dbReference type="EMBL" id="QYRN01000003">
    <property type="protein sequence ID" value="RIY02017.1"/>
    <property type="molecule type" value="Genomic_DNA"/>
</dbReference>
<feature type="binding site" evidence="9">
    <location>
        <position position="239"/>
    </location>
    <ligand>
        <name>GTP</name>
        <dbReference type="ChEBI" id="CHEBI:37565"/>
    </ligand>
</feature>
<dbReference type="CDD" id="cd00641">
    <property type="entry name" value="GTP_cyclohydro2"/>
    <property type="match status" value="1"/>
</dbReference>
<feature type="active site" description="Proton acceptor" evidence="9">
    <location>
        <position position="295"/>
    </location>
</feature>
<evidence type="ECO:0000256" key="8">
    <source>
        <dbReference type="ARBA" id="ARBA00049295"/>
    </source>
</evidence>
<reference evidence="12" key="1">
    <citation type="submission" date="2018-09" db="EMBL/GenBank/DDBJ databases">
        <authorList>
            <person name="Tuo L."/>
        </authorList>
    </citation>
    <scope>NUCLEOTIDE SEQUENCE [LARGE SCALE GENOMIC DNA]</scope>
    <source>
        <strain evidence="12">M2BS4Y-1</strain>
    </source>
</reference>